<protein>
    <submittedName>
        <fullName evidence="7">Protease-4</fullName>
    </submittedName>
</protein>
<dbReference type="CDD" id="cd07023">
    <property type="entry name" value="S49_Sppa_N_C"/>
    <property type="match status" value="1"/>
</dbReference>
<feature type="compositionally biased region" description="Polar residues" evidence="5">
    <location>
        <begin position="302"/>
        <end position="319"/>
    </location>
</feature>
<accession>A0A1H9AH04</accession>
<evidence type="ECO:0000256" key="5">
    <source>
        <dbReference type="SAM" id="MobiDB-lite"/>
    </source>
</evidence>
<dbReference type="SUPFAM" id="SSF52096">
    <property type="entry name" value="ClpP/crotonase"/>
    <property type="match status" value="1"/>
</dbReference>
<dbReference type="PANTHER" id="PTHR42987">
    <property type="entry name" value="PEPTIDASE S49"/>
    <property type="match status" value="1"/>
</dbReference>
<feature type="region of interest" description="Disordered" evidence="5">
    <location>
        <begin position="297"/>
        <end position="319"/>
    </location>
</feature>
<dbReference type="InterPro" id="IPR029045">
    <property type="entry name" value="ClpP/crotonase-like_dom_sf"/>
</dbReference>
<name>A0A1H9AH04_9EURY</name>
<evidence type="ECO:0000259" key="6">
    <source>
        <dbReference type="Pfam" id="PF01343"/>
    </source>
</evidence>
<dbReference type="Proteomes" id="UP000199114">
    <property type="component" value="Unassembled WGS sequence"/>
</dbReference>
<evidence type="ECO:0000313" key="8">
    <source>
        <dbReference type="Proteomes" id="UP000199114"/>
    </source>
</evidence>
<dbReference type="InterPro" id="IPR002142">
    <property type="entry name" value="Peptidase_S49"/>
</dbReference>
<dbReference type="STRING" id="1186196.SAMN04489841_0450"/>
<comment type="similarity">
    <text evidence="1">Belongs to the peptidase S49 family.</text>
</comment>
<keyword evidence="4" id="KW-0720">Serine protease</keyword>
<dbReference type="GO" id="GO:0008236">
    <property type="term" value="F:serine-type peptidase activity"/>
    <property type="evidence" value="ECO:0007669"/>
    <property type="project" value="UniProtKB-KW"/>
</dbReference>
<keyword evidence="8" id="KW-1185">Reference proteome</keyword>
<dbReference type="InterPro" id="IPR047272">
    <property type="entry name" value="S49_SppA_C"/>
</dbReference>
<dbReference type="GO" id="GO:0006508">
    <property type="term" value="P:proteolysis"/>
    <property type="evidence" value="ECO:0007669"/>
    <property type="project" value="UniProtKB-KW"/>
</dbReference>
<keyword evidence="2 7" id="KW-0645">Protease</keyword>
<gene>
    <name evidence="7" type="ORF">SAMN04489841_0450</name>
</gene>
<evidence type="ECO:0000256" key="1">
    <source>
        <dbReference type="ARBA" id="ARBA00008683"/>
    </source>
</evidence>
<dbReference type="EMBL" id="FOFD01000001">
    <property type="protein sequence ID" value="SEP76016.1"/>
    <property type="molecule type" value="Genomic_DNA"/>
</dbReference>
<feature type="domain" description="Peptidase S49" evidence="6">
    <location>
        <begin position="101"/>
        <end position="144"/>
    </location>
</feature>
<dbReference type="Gene3D" id="3.90.226.10">
    <property type="entry name" value="2-enoyl-CoA Hydratase, Chain A, domain 1"/>
    <property type="match status" value="1"/>
</dbReference>
<dbReference type="PANTHER" id="PTHR42987:SF4">
    <property type="entry name" value="PROTEASE SOHB-RELATED"/>
    <property type="match status" value="1"/>
</dbReference>
<evidence type="ECO:0000256" key="4">
    <source>
        <dbReference type="ARBA" id="ARBA00022825"/>
    </source>
</evidence>
<proteinExistence type="inferred from homology"/>
<dbReference type="AlphaFoldDB" id="A0A1H9AH04"/>
<organism evidence="7 8">
    <name type="scientific">Natrinema salaciae</name>
    <dbReference type="NCBI Taxonomy" id="1186196"/>
    <lineage>
        <taxon>Archaea</taxon>
        <taxon>Methanobacteriati</taxon>
        <taxon>Methanobacteriota</taxon>
        <taxon>Stenosarchaea group</taxon>
        <taxon>Halobacteria</taxon>
        <taxon>Halobacteriales</taxon>
        <taxon>Natrialbaceae</taxon>
        <taxon>Natrinema</taxon>
    </lineage>
</organism>
<keyword evidence="3" id="KW-0378">Hydrolase</keyword>
<evidence type="ECO:0000256" key="2">
    <source>
        <dbReference type="ARBA" id="ARBA00022670"/>
    </source>
</evidence>
<dbReference type="OrthoDB" id="27099at2157"/>
<evidence type="ECO:0000313" key="7">
    <source>
        <dbReference type="EMBL" id="SEP76016.1"/>
    </source>
</evidence>
<evidence type="ECO:0000256" key="3">
    <source>
        <dbReference type="ARBA" id="ARBA00022801"/>
    </source>
</evidence>
<dbReference type="RefSeq" id="WP_090612653.1">
    <property type="nucleotide sequence ID" value="NZ_FOFD01000001.1"/>
</dbReference>
<sequence>MVFWPLERLSRRQQIALAAVFAVAAGALVAPQVYGETTDDDGIVAVIEVSGTIDANTAQEVETELRNARHNESVEAVVLDVNSGGGAPGSSERMYMAVERTAEEMPVIAAVDTVGASGAYYTMLPADEIYVTPTGEVGSVGVIGPAPQPTGPNEGASAPDKGTFHPDDHRAQTETIKRAFLESVMEQRGDELELSREEVAHAQTYPGVEAVENGYADEIGTVDDAIGDVADEAGMGSYEVDIRESEQPQRLPLGLEGTARDGDAVETAGTTLNPNRPLLVTTELWNALFDRDGAVTADDRTATNADPTPSTADNGGEQT</sequence>
<dbReference type="Pfam" id="PF01343">
    <property type="entry name" value="Peptidase_S49"/>
    <property type="match status" value="1"/>
</dbReference>
<reference evidence="8" key="1">
    <citation type="submission" date="2016-10" db="EMBL/GenBank/DDBJ databases">
        <authorList>
            <person name="Varghese N."/>
            <person name="Submissions S."/>
        </authorList>
    </citation>
    <scope>NUCLEOTIDE SEQUENCE [LARGE SCALE GENOMIC DNA]</scope>
    <source>
        <strain evidence="8">DSM 25055</strain>
    </source>
</reference>